<feature type="domain" description="Transcriptional regulator SutA RNAP-binding" evidence="2">
    <location>
        <begin position="18"/>
        <end position="49"/>
    </location>
</feature>
<accession>A0ABZ0PYY0</accession>
<dbReference type="EMBL" id="CP137892">
    <property type="protein sequence ID" value="WPC06432.1"/>
    <property type="molecule type" value="Genomic_DNA"/>
</dbReference>
<dbReference type="InterPro" id="IPR049191">
    <property type="entry name" value="SutA_RBD"/>
</dbReference>
<organism evidence="3 4">
    <name type="scientific">Pseudomonas benzenivorans</name>
    <dbReference type="NCBI Taxonomy" id="556533"/>
    <lineage>
        <taxon>Bacteria</taxon>
        <taxon>Pseudomonadati</taxon>
        <taxon>Pseudomonadota</taxon>
        <taxon>Gammaproteobacteria</taxon>
        <taxon>Pseudomonadales</taxon>
        <taxon>Pseudomonadaceae</taxon>
        <taxon>Pseudomonas</taxon>
    </lineage>
</organism>
<evidence type="ECO:0000256" key="1">
    <source>
        <dbReference type="SAM" id="MobiDB-lite"/>
    </source>
</evidence>
<reference evidence="3 4" key="1">
    <citation type="submission" date="2023-11" db="EMBL/GenBank/DDBJ databases">
        <title>Complete genome of Pseudomonas benzenivorans BA3361.</title>
        <authorList>
            <person name="Shin S.Y."/>
            <person name="Song J."/>
            <person name="Kang H."/>
        </authorList>
    </citation>
    <scope>NUCLEOTIDE SEQUENCE [LARGE SCALE GENOMIC DNA]</scope>
    <source>
        <strain evidence="3 4">HNIBRBA3361</strain>
    </source>
</reference>
<evidence type="ECO:0000313" key="4">
    <source>
        <dbReference type="Proteomes" id="UP001305928"/>
    </source>
</evidence>
<dbReference type="Pfam" id="PF20661">
    <property type="entry name" value="SutA-RBD"/>
    <property type="match status" value="1"/>
</dbReference>
<dbReference type="RefSeq" id="WP_318645610.1">
    <property type="nucleotide sequence ID" value="NZ_CP137892.1"/>
</dbReference>
<sequence length="62" mass="6318">MAAMRVKASQSKPKPAPAVETSASLDAQVAAFLKGGGEIQQIEKGVSGQVHGASKQITIGKK</sequence>
<feature type="region of interest" description="Disordered" evidence="1">
    <location>
        <begin position="1"/>
        <end position="20"/>
    </location>
</feature>
<evidence type="ECO:0000259" key="2">
    <source>
        <dbReference type="Pfam" id="PF20661"/>
    </source>
</evidence>
<proteinExistence type="predicted"/>
<gene>
    <name evidence="3" type="ORF">SBP02_06665</name>
</gene>
<dbReference type="Proteomes" id="UP001305928">
    <property type="component" value="Chromosome"/>
</dbReference>
<name>A0ABZ0PYY0_9PSED</name>
<keyword evidence="4" id="KW-1185">Reference proteome</keyword>
<evidence type="ECO:0000313" key="3">
    <source>
        <dbReference type="EMBL" id="WPC06432.1"/>
    </source>
</evidence>
<protein>
    <recommendedName>
        <fullName evidence="2">Transcriptional regulator SutA RNAP-binding domain-containing protein</fullName>
    </recommendedName>
</protein>